<evidence type="ECO:0000313" key="1">
    <source>
        <dbReference type="EMBL" id="KAF2449459.1"/>
    </source>
</evidence>
<gene>
    <name evidence="1" type="ORF">P171DRAFT_480541</name>
</gene>
<dbReference type="EMBL" id="MU001494">
    <property type="protein sequence ID" value="KAF2449459.1"/>
    <property type="molecule type" value="Genomic_DNA"/>
</dbReference>
<dbReference type="AlphaFoldDB" id="A0A9P4PV32"/>
<accession>A0A9P4PV32</accession>
<dbReference type="Proteomes" id="UP000799764">
    <property type="component" value="Unassembled WGS sequence"/>
</dbReference>
<protein>
    <submittedName>
        <fullName evidence="1">Glycosyltransferase family 25 protein</fullName>
    </submittedName>
</protein>
<evidence type="ECO:0000313" key="2">
    <source>
        <dbReference type="Proteomes" id="UP000799764"/>
    </source>
</evidence>
<proteinExistence type="predicted"/>
<dbReference type="OrthoDB" id="47375at2759"/>
<name>A0A9P4PV32_9PLEO</name>
<keyword evidence="2" id="KW-1185">Reference proteome</keyword>
<organism evidence="1 2">
    <name type="scientific">Karstenula rhodostoma CBS 690.94</name>
    <dbReference type="NCBI Taxonomy" id="1392251"/>
    <lineage>
        <taxon>Eukaryota</taxon>
        <taxon>Fungi</taxon>
        <taxon>Dikarya</taxon>
        <taxon>Ascomycota</taxon>
        <taxon>Pezizomycotina</taxon>
        <taxon>Dothideomycetes</taxon>
        <taxon>Pleosporomycetidae</taxon>
        <taxon>Pleosporales</taxon>
        <taxon>Massarineae</taxon>
        <taxon>Didymosphaeriaceae</taxon>
        <taxon>Karstenula</taxon>
    </lineage>
</organism>
<comment type="caution">
    <text evidence="1">The sequence shown here is derived from an EMBL/GenBank/DDBJ whole genome shotgun (WGS) entry which is preliminary data.</text>
</comment>
<sequence length="124" mass="13874">MPSSSPSRYQRISLRLTVFLAFVLLLLKFGNVIGAGVFAGDRSSDGIANQTLGFENIFVLNAPWRTDRKDAMSLAAAYNKIQFEWVDEVQEETIQEKAYPPGNHRKLSPGGLGSWRAHMDAMRE</sequence>
<reference evidence="1" key="1">
    <citation type="journal article" date="2020" name="Stud. Mycol.">
        <title>101 Dothideomycetes genomes: a test case for predicting lifestyles and emergence of pathogens.</title>
        <authorList>
            <person name="Haridas S."/>
            <person name="Albert R."/>
            <person name="Binder M."/>
            <person name="Bloem J."/>
            <person name="Labutti K."/>
            <person name="Salamov A."/>
            <person name="Andreopoulos B."/>
            <person name="Baker S."/>
            <person name="Barry K."/>
            <person name="Bills G."/>
            <person name="Bluhm B."/>
            <person name="Cannon C."/>
            <person name="Castanera R."/>
            <person name="Culley D."/>
            <person name="Daum C."/>
            <person name="Ezra D."/>
            <person name="Gonzalez J."/>
            <person name="Henrissat B."/>
            <person name="Kuo A."/>
            <person name="Liang C."/>
            <person name="Lipzen A."/>
            <person name="Lutzoni F."/>
            <person name="Magnuson J."/>
            <person name="Mondo S."/>
            <person name="Nolan M."/>
            <person name="Ohm R."/>
            <person name="Pangilinan J."/>
            <person name="Park H.-J."/>
            <person name="Ramirez L."/>
            <person name="Alfaro M."/>
            <person name="Sun H."/>
            <person name="Tritt A."/>
            <person name="Yoshinaga Y."/>
            <person name="Zwiers L.-H."/>
            <person name="Turgeon B."/>
            <person name="Goodwin S."/>
            <person name="Spatafora J."/>
            <person name="Crous P."/>
            <person name="Grigoriev I."/>
        </authorList>
    </citation>
    <scope>NUCLEOTIDE SEQUENCE</scope>
    <source>
        <strain evidence="1">CBS 690.94</strain>
    </source>
</reference>